<feature type="transmembrane region" description="Helical" evidence="7">
    <location>
        <begin position="156"/>
        <end position="175"/>
    </location>
</feature>
<sequence>MSYGVPAESPASQAPVCPRHPDRISYIRCQRCGRAACPECQHPAPVGIQCVDCFRQAGAQAPRYRTAVGGTVREGRPVVTYTLMALCASAYLLQWVVPGFTERFWYRPLLTGFEPWTVLTSAFLHSTGSVLHIAFNLYALWFLGRAMEPMLGRSRFIALYLISALGGSLGVLLLGNPLAPVLGASGAIFGLFGALLILQRRQGGDIRGIVVLLAINLALGFFYPNISWQAHVGGLVTGLACALVLGYAPRGRHRTLVQCLGLAGITAVILVGGLIRVDALYGAVAGLG</sequence>
<keyword evidence="6 7" id="KW-0472">Membrane</keyword>
<evidence type="ECO:0000256" key="5">
    <source>
        <dbReference type="ARBA" id="ARBA00022989"/>
    </source>
</evidence>
<proteinExistence type="inferred from homology"/>
<name>A0A078MLQ9_9MICC</name>
<keyword evidence="4" id="KW-0378">Hydrolase</keyword>
<dbReference type="PANTHER" id="PTHR43731:SF14">
    <property type="entry name" value="PRESENILIN-ASSOCIATED RHOMBOID-LIKE PROTEIN, MITOCHONDRIAL"/>
    <property type="match status" value="1"/>
</dbReference>
<feature type="transmembrane region" description="Helical" evidence="7">
    <location>
        <begin position="78"/>
        <end position="97"/>
    </location>
</feature>
<dbReference type="InterPro" id="IPR035952">
    <property type="entry name" value="Rhomboid-like_sf"/>
</dbReference>
<evidence type="ECO:0000256" key="6">
    <source>
        <dbReference type="ARBA" id="ARBA00023136"/>
    </source>
</evidence>
<evidence type="ECO:0000313" key="9">
    <source>
        <dbReference type="EMBL" id="CEA07204.1"/>
    </source>
</evidence>
<organism evidence="9">
    <name type="scientific">Arthrobacter saudimassiliensis</name>
    <dbReference type="NCBI Taxonomy" id="1461584"/>
    <lineage>
        <taxon>Bacteria</taxon>
        <taxon>Bacillati</taxon>
        <taxon>Actinomycetota</taxon>
        <taxon>Actinomycetes</taxon>
        <taxon>Micrococcales</taxon>
        <taxon>Micrococcaceae</taxon>
        <taxon>Arthrobacter</taxon>
    </lineage>
</organism>
<feature type="transmembrane region" description="Helical" evidence="7">
    <location>
        <begin position="230"/>
        <end position="248"/>
    </location>
</feature>
<dbReference type="EMBL" id="LN483070">
    <property type="protein sequence ID" value="CEA07204.1"/>
    <property type="molecule type" value="Genomic_DNA"/>
</dbReference>
<dbReference type="InterPro" id="IPR050925">
    <property type="entry name" value="Rhomboid_protease_S54"/>
</dbReference>
<evidence type="ECO:0000256" key="4">
    <source>
        <dbReference type="ARBA" id="ARBA00022801"/>
    </source>
</evidence>
<gene>
    <name evidence="9" type="primary">gluP</name>
    <name evidence="9" type="ORF">BN1051_00518</name>
</gene>
<dbReference type="AlphaFoldDB" id="A0A078MLQ9"/>
<keyword evidence="5 7" id="KW-1133">Transmembrane helix</keyword>
<dbReference type="Gene3D" id="1.20.1540.10">
    <property type="entry name" value="Rhomboid-like"/>
    <property type="match status" value="1"/>
</dbReference>
<evidence type="ECO:0000256" key="3">
    <source>
        <dbReference type="ARBA" id="ARBA00022692"/>
    </source>
</evidence>
<evidence type="ECO:0000256" key="2">
    <source>
        <dbReference type="ARBA" id="ARBA00009045"/>
    </source>
</evidence>
<comment type="similarity">
    <text evidence="2">Belongs to the peptidase S54 family.</text>
</comment>
<feature type="transmembrane region" description="Helical" evidence="7">
    <location>
        <begin position="255"/>
        <end position="275"/>
    </location>
</feature>
<evidence type="ECO:0000256" key="1">
    <source>
        <dbReference type="ARBA" id="ARBA00004141"/>
    </source>
</evidence>
<evidence type="ECO:0000256" key="7">
    <source>
        <dbReference type="SAM" id="Phobius"/>
    </source>
</evidence>
<dbReference type="GO" id="GO:0006508">
    <property type="term" value="P:proteolysis"/>
    <property type="evidence" value="ECO:0007669"/>
    <property type="project" value="UniProtKB-KW"/>
</dbReference>
<accession>A0A078MLQ9</accession>
<comment type="subcellular location">
    <subcellularLocation>
        <location evidence="1">Membrane</location>
        <topology evidence="1">Multi-pass membrane protein</topology>
    </subcellularLocation>
</comment>
<dbReference type="PANTHER" id="PTHR43731">
    <property type="entry name" value="RHOMBOID PROTEASE"/>
    <property type="match status" value="1"/>
</dbReference>
<dbReference type="SUPFAM" id="SSF144091">
    <property type="entry name" value="Rhomboid-like"/>
    <property type="match status" value="1"/>
</dbReference>
<evidence type="ECO:0000259" key="8">
    <source>
        <dbReference type="Pfam" id="PF01694"/>
    </source>
</evidence>
<feature type="transmembrane region" description="Helical" evidence="7">
    <location>
        <begin position="181"/>
        <end position="199"/>
    </location>
</feature>
<protein>
    <submittedName>
        <fullName evidence="9">Rhomboid protease GluP</fullName>
    </submittedName>
</protein>
<keyword evidence="3 7" id="KW-0812">Transmembrane</keyword>
<feature type="transmembrane region" description="Helical" evidence="7">
    <location>
        <begin position="206"/>
        <end position="224"/>
    </location>
</feature>
<dbReference type="InterPro" id="IPR022764">
    <property type="entry name" value="Peptidase_S54_rhomboid_dom"/>
</dbReference>
<dbReference type="PATRIC" id="fig|1461584.3.peg.509"/>
<feature type="domain" description="Peptidase S54 rhomboid" evidence="8">
    <location>
        <begin position="114"/>
        <end position="246"/>
    </location>
</feature>
<keyword evidence="9" id="KW-0645">Protease</keyword>
<dbReference type="GO" id="GO:0016020">
    <property type="term" value="C:membrane"/>
    <property type="evidence" value="ECO:0007669"/>
    <property type="project" value="UniProtKB-SubCell"/>
</dbReference>
<dbReference type="GO" id="GO:0004252">
    <property type="term" value="F:serine-type endopeptidase activity"/>
    <property type="evidence" value="ECO:0007669"/>
    <property type="project" value="InterPro"/>
</dbReference>
<dbReference type="Pfam" id="PF01694">
    <property type="entry name" value="Rhomboid"/>
    <property type="match status" value="1"/>
</dbReference>
<reference evidence="9" key="1">
    <citation type="submission" date="2014-07" db="EMBL/GenBank/DDBJ databases">
        <authorList>
            <person name="Urmite Genomes Urmite Genomes"/>
        </authorList>
    </citation>
    <scope>NUCLEOTIDE SEQUENCE</scope>
    <source>
        <strain evidence="9">11W110_air</strain>
    </source>
</reference>
<feature type="transmembrane region" description="Helical" evidence="7">
    <location>
        <begin position="117"/>
        <end position="144"/>
    </location>
</feature>